<comment type="caution">
    <text evidence="1">The sequence shown here is derived from an EMBL/GenBank/DDBJ whole genome shotgun (WGS) entry which is preliminary data.</text>
</comment>
<proteinExistence type="predicted"/>
<name>A0A6A0AIM9_HAELA</name>
<dbReference type="EMBL" id="BLLF01006835">
    <property type="protein sequence ID" value="GFH32582.1"/>
    <property type="molecule type" value="Genomic_DNA"/>
</dbReference>
<dbReference type="AlphaFoldDB" id="A0A6A0AIM9"/>
<reference evidence="1 2" key="1">
    <citation type="submission" date="2020-02" db="EMBL/GenBank/DDBJ databases">
        <title>Draft genome sequence of Haematococcus lacustris strain NIES-144.</title>
        <authorList>
            <person name="Morimoto D."/>
            <person name="Nakagawa S."/>
            <person name="Yoshida T."/>
            <person name="Sawayama S."/>
        </authorList>
    </citation>
    <scope>NUCLEOTIDE SEQUENCE [LARGE SCALE GENOMIC DNA]</scope>
    <source>
        <strain evidence="1 2">NIES-144</strain>
    </source>
</reference>
<organism evidence="1 2">
    <name type="scientific">Haematococcus lacustris</name>
    <name type="common">Green alga</name>
    <name type="synonym">Haematococcus pluvialis</name>
    <dbReference type="NCBI Taxonomy" id="44745"/>
    <lineage>
        <taxon>Eukaryota</taxon>
        <taxon>Viridiplantae</taxon>
        <taxon>Chlorophyta</taxon>
        <taxon>core chlorophytes</taxon>
        <taxon>Chlorophyceae</taxon>
        <taxon>CS clade</taxon>
        <taxon>Chlamydomonadales</taxon>
        <taxon>Haematococcaceae</taxon>
        <taxon>Haematococcus</taxon>
    </lineage>
</organism>
<evidence type="ECO:0000313" key="2">
    <source>
        <dbReference type="Proteomes" id="UP000485058"/>
    </source>
</evidence>
<dbReference type="Proteomes" id="UP000485058">
    <property type="component" value="Unassembled WGS sequence"/>
</dbReference>
<gene>
    <name evidence="1" type="ORF">HaLaN_31826</name>
</gene>
<sequence length="133" mass="14861">MRVIKADVELGRSCQASWSAQFQLAARELMGDPRLPGRCSYAAWFKHGDGIGINHMAPHLLNRQLSTEVRTSLTRFRLGNSGLGVEKARVEGNNNENLHDFMLSPCAPFYVHLALKCVASSYVYLAYDHANPR</sequence>
<keyword evidence="2" id="KW-1185">Reference proteome</keyword>
<accession>A0A6A0AIM9</accession>
<protein>
    <submittedName>
        <fullName evidence="1">Uncharacterized protein</fullName>
    </submittedName>
</protein>
<evidence type="ECO:0000313" key="1">
    <source>
        <dbReference type="EMBL" id="GFH32582.1"/>
    </source>
</evidence>